<reference evidence="1 2" key="1">
    <citation type="submission" date="2020-02" db="EMBL/GenBank/DDBJ databases">
        <title>Draft genome sequence of Haematococcus lacustris strain NIES-144.</title>
        <authorList>
            <person name="Morimoto D."/>
            <person name="Nakagawa S."/>
            <person name="Yoshida T."/>
            <person name="Sawayama S."/>
        </authorList>
    </citation>
    <scope>NUCLEOTIDE SEQUENCE [LARGE SCALE GENOMIC DNA]</scope>
    <source>
        <strain evidence="1 2">NIES-144</strain>
    </source>
</reference>
<name>A0A699ZN43_HAELA</name>
<dbReference type="EMBL" id="BLLF01001586">
    <property type="protein sequence ID" value="GFH20164.1"/>
    <property type="molecule type" value="Genomic_DNA"/>
</dbReference>
<feature type="non-terminal residue" evidence="1">
    <location>
        <position position="1"/>
    </location>
</feature>
<dbReference type="Proteomes" id="UP000485058">
    <property type="component" value="Unassembled WGS sequence"/>
</dbReference>
<proteinExistence type="predicted"/>
<organism evidence="1 2">
    <name type="scientific">Haematococcus lacustris</name>
    <name type="common">Green alga</name>
    <name type="synonym">Haematococcus pluvialis</name>
    <dbReference type="NCBI Taxonomy" id="44745"/>
    <lineage>
        <taxon>Eukaryota</taxon>
        <taxon>Viridiplantae</taxon>
        <taxon>Chlorophyta</taxon>
        <taxon>core chlorophytes</taxon>
        <taxon>Chlorophyceae</taxon>
        <taxon>CS clade</taxon>
        <taxon>Chlamydomonadales</taxon>
        <taxon>Haematococcaceae</taxon>
        <taxon>Haematococcus</taxon>
    </lineage>
</organism>
<protein>
    <submittedName>
        <fullName evidence="1">Uncharacterized protein</fullName>
    </submittedName>
</protein>
<evidence type="ECO:0000313" key="1">
    <source>
        <dbReference type="EMBL" id="GFH20164.1"/>
    </source>
</evidence>
<gene>
    <name evidence="1" type="ORF">HaLaN_17244</name>
</gene>
<comment type="caution">
    <text evidence="1">The sequence shown here is derived from an EMBL/GenBank/DDBJ whole genome shotgun (WGS) entry which is preliminary data.</text>
</comment>
<sequence>MVWCCMGKRWAQCHIAAAAFRSDCCRRRACSCRTA</sequence>
<evidence type="ECO:0000313" key="2">
    <source>
        <dbReference type="Proteomes" id="UP000485058"/>
    </source>
</evidence>
<keyword evidence="2" id="KW-1185">Reference proteome</keyword>
<accession>A0A699ZN43</accession>
<dbReference type="AlphaFoldDB" id="A0A699ZN43"/>